<gene>
    <name evidence="2" type="ORF">MEDL_10828</name>
</gene>
<proteinExistence type="predicted"/>
<dbReference type="InterPro" id="IPR011029">
    <property type="entry name" value="DEATH-like_dom_sf"/>
</dbReference>
<dbReference type="PROSITE" id="PS50017">
    <property type="entry name" value="DEATH_DOMAIN"/>
    <property type="match status" value="1"/>
</dbReference>
<keyword evidence="3" id="KW-1185">Reference proteome</keyword>
<accession>A0A8S3QGV1</accession>
<reference evidence="2" key="1">
    <citation type="submission" date="2021-03" db="EMBL/GenBank/DDBJ databases">
        <authorList>
            <person name="Bekaert M."/>
        </authorList>
    </citation>
    <scope>NUCLEOTIDE SEQUENCE</scope>
</reference>
<organism evidence="2 3">
    <name type="scientific">Mytilus edulis</name>
    <name type="common">Blue mussel</name>
    <dbReference type="NCBI Taxonomy" id="6550"/>
    <lineage>
        <taxon>Eukaryota</taxon>
        <taxon>Metazoa</taxon>
        <taxon>Spiralia</taxon>
        <taxon>Lophotrochozoa</taxon>
        <taxon>Mollusca</taxon>
        <taxon>Bivalvia</taxon>
        <taxon>Autobranchia</taxon>
        <taxon>Pteriomorphia</taxon>
        <taxon>Mytilida</taxon>
        <taxon>Mytiloidea</taxon>
        <taxon>Mytilidae</taxon>
        <taxon>Mytilinae</taxon>
        <taxon>Mytilus</taxon>
    </lineage>
</organism>
<feature type="domain" description="Death" evidence="1">
    <location>
        <begin position="376"/>
        <end position="437"/>
    </location>
</feature>
<name>A0A8S3QGV1_MYTED</name>
<dbReference type="EMBL" id="CAJPWZ010000537">
    <property type="protein sequence ID" value="CAG2195914.1"/>
    <property type="molecule type" value="Genomic_DNA"/>
</dbReference>
<dbReference type="GO" id="GO:0007165">
    <property type="term" value="P:signal transduction"/>
    <property type="evidence" value="ECO:0007669"/>
    <property type="project" value="InterPro"/>
</dbReference>
<evidence type="ECO:0000259" key="1">
    <source>
        <dbReference type="PROSITE" id="PS50017"/>
    </source>
</evidence>
<sequence length="445" mass="50499">MSINLEGRSALDLALINKDQGLVKLLSYFGTEVLVQDWIVFTIDLESLDKKERPSIKLVHEQNDRLAAMEFRIHGICKCSVLLEANESIFSDVFEVIAWGSKPDTITFEIKVEGRPRCNERILMLPIEGEANIDIISQLDENTNEEHIETTNISVKVNLKTITKFAIKVKEVPEIFSVSHGSGCFKPEMEPNATIDIPEGAFLSGGKLQVNISETKDWNDENIEDEIPVLFTNAMDLTMLNDSQPNQPVKLKIPIHSCIPNDDDVVILASENELPEESDWEVRREVQIELHVIIQQKTQTTYTNPSVSDTSSFGTCCCQKSIEPLEAGTKTSYVPGFEFELALPVDTQVPGTIPVLRRESLRRIVSSFSEEECFYLGRHLNIPTKTIEKLRNEETIRERLLQIWRPNRPNERLVHNLVDALKAIEKEEEANNVEEAFSSSMEYLE</sequence>
<dbReference type="AlphaFoldDB" id="A0A8S3QGV1"/>
<comment type="caution">
    <text evidence="2">The sequence shown here is derived from an EMBL/GenBank/DDBJ whole genome shotgun (WGS) entry which is preliminary data.</text>
</comment>
<evidence type="ECO:0000313" key="3">
    <source>
        <dbReference type="Proteomes" id="UP000683360"/>
    </source>
</evidence>
<dbReference type="Gene3D" id="1.10.533.10">
    <property type="entry name" value="Death Domain, Fas"/>
    <property type="match status" value="1"/>
</dbReference>
<dbReference type="Proteomes" id="UP000683360">
    <property type="component" value="Unassembled WGS sequence"/>
</dbReference>
<dbReference type="InterPro" id="IPR000488">
    <property type="entry name" value="Death_dom"/>
</dbReference>
<dbReference type="SUPFAM" id="SSF47986">
    <property type="entry name" value="DEATH domain"/>
    <property type="match status" value="1"/>
</dbReference>
<protein>
    <recommendedName>
        <fullName evidence="1">Death domain-containing protein</fullName>
    </recommendedName>
</protein>
<evidence type="ECO:0000313" key="2">
    <source>
        <dbReference type="EMBL" id="CAG2195914.1"/>
    </source>
</evidence>